<dbReference type="GO" id="GO:0016020">
    <property type="term" value="C:membrane"/>
    <property type="evidence" value="ECO:0007669"/>
    <property type="project" value="UniProtKB-SubCell"/>
</dbReference>
<feature type="transmembrane region" description="Helical" evidence="7">
    <location>
        <begin position="252"/>
        <end position="271"/>
    </location>
</feature>
<evidence type="ECO:0000313" key="10">
    <source>
        <dbReference type="Proteomes" id="UP001169760"/>
    </source>
</evidence>
<keyword evidence="9" id="KW-0645">Protease</keyword>
<feature type="transmembrane region" description="Helical" evidence="7">
    <location>
        <begin position="147"/>
        <end position="164"/>
    </location>
</feature>
<dbReference type="PANTHER" id="PTHR43731">
    <property type="entry name" value="RHOMBOID PROTEASE"/>
    <property type="match status" value="1"/>
</dbReference>
<comment type="caution">
    <text evidence="9">The sequence shown here is derived from an EMBL/GenBank/DDBJ whole genome shotgun (WGS) entry which is preliminary data.</text>
</comment>
<comment type="similarity">
    <text evidence="2">Belongs to the peptidase S54 family.</text>
</comment>
<dbReference type="SUPFAM" id="SSF144091">
    <property type="entry name" value="Rhomboid-like"/>
    <property type="match status" value="1"/>
</dbReference>
<protein>
    <submittedName>
        <fullName evidence="9">Rhomboid family intramembrane serine protease</fullName>
        <ecNumber evidence="9">3.4.21.105</ecNumber>
    </submittedName>
</protein>
<dbReference type="Proteomes" id="UP001169760">
    <property type="component" value="Unassembled WGS sequence"/>
</dbReference>
<feature type="transmembrane region" description="Helical" evidence="7">
    <location>
        <begin position="313"/>
        <end position="331"/>
    </location>
</feature>
<dbReference type="InterPro" id="IPR050925">
    <property type="entry name" value="Rhomboid_protease_S54"/>
</dbReference>
<feature type="transmembrane region" description="Helical" evidence="7">
    <location>
        <begin position="278"/>
        <end position="301"/>
    </location>
</feature>
<evidence type="ECO:0000256" key="3">
    <source>
        <dbReference type="ARBA" id="ARBA00022692"/>
    </source>
</evidence>
<evidence type="ECO:0000256" key="5">
    <source>
        <dbReference type="ARBA" id="ARBA00022989"/>
    </source>
</evidence>
<dbReference type="Pfam" id="PF01694">
    <property type="entry name" value="Rhomboid"/>
    <property type="match status" value="1"/>
</dbReference>
<evidence type="ECO:0000259" key="8">
    <source>
        <dbReference type="Pfam" id="PF01694"/>
    </source>
</evidence>
<evidence type="ECO:0000313" key="9">
    <source>
        <dbReference type="EMBL" id="MDO6424189.1"/>
    </source>
</evidence>
<organism evidence="9 10">
    <name type="scientific">Saccharophagus degradans</name>
    <dbReference type="NCBI Taxonomy" id="86304"/>
    <lineage>
        <taxon>Bacteria</taxon>
        <taxon>Pseudomonadati</taxon>
        <taxon>Pseudomonadota</taxon>
        <taxon>Gammaproteobacteria</taxon>
        <taxon>Cellvibrionales</taxon>
        <taxon>Cellvibrionaceae</taxon>
        <taxon>Saccharophagus</taxon>
    </lineage>
</organism>
<keyword evidence="6 7" id="KW-0472">Membrane</keyword>
<feature type="domain" description="Peptidase S54 rhomboid" evidence="8">
    <location>
        <begin position="188"/>
        <end position="329"/>
    </location>
</feature>
<evidence type="ECO:0000256" key="7">
    <source>
        <dbReference type="SAM" id="Phobius"/>
    </source>
</evidence>
<dbReference type="Gene3D" id="1.20.1540.10">
    <property type="entry name" value="Rhomboid-like"/>
    <property type="match status" value="1"/>
</dbReference>
<dbReference type="PANTHER" id="PTHR43731:SF14">
    <property type="entry name" value="PRESENILIN-ASSOCIATED RHOMBOID-LIKE PROTEIN, MITOCHONDRIAL"/>
    <property type="match status" value="1"/>
</dbReference>
<sequence length="340" mass="37385">MASDWFKIAEFPKSKDLSHLEAYLAHQQVEYKIESLGPQNVLLYRKASDINSFKMFLNAVNQGVIDINAPASEVSRALANAAKPSVKASDGDARRETISIDMASAKSNAEKQRDQVEETEFAQLDTQQRDAAFSAVNMLLIKAPARLWLSILFIALGVAGFYVQELFLNTSLFHSLTFLPLEKAVASGQPWRILTPAFLHFGLLHIVFNALWLWILGGRLELFLGRGLYLGLFVFTALVSNYTQFFMEPRGIFGGLSGVVYGYLGALLVLNRTYKNPLIYIMPSLAGMMLLFLGLGVLGIIDNFMEGKVANGAHIGGLVAGVIFGLVLTQLRKTGVKSSN</sequence>
<keyword evidence="5 7" id="KW-1133">Transmembrane helix</keyword>
<accession>A0AAW7XCU0</accession>
<dbReference type="EC" id="3.4.21.105" evidence="9"/>
<gene>
    <name evidence="9" type="ORF">Q4521_17010</name>
</gene>
<reference evidence="9" key="1">
    <citation type="submission" date="2023-07" db="EMBL/GenBank/DDBJ databases">
        <title>Genome content predicts the carbon catabolic preferences of heterotrophic bacteria.</title>
        <authorList>
            <person name="Gralka M."/>
        </authorList>
    </citation>
    <scope>NUCLEOTIDE SEQUENCE</scope>
    <source>
        <strain evidence="9">I3M17_2</strain>
    </source>
</reference>
<dbReference type="InterPro" id="IPR035952">
    <property type="entry name" value="Rhomboid-like_sf"/>
</dbReference>
<evidence type="ECO:0000256" key="4">
    <source>
        <dbReference type="ARBA" id="ARBA00022801"/>
    </source>
</evidence>
<feature type="transmembrane region" description="Helical" evidence="7">
    <location>
        <begin position="228"/>
        <end position="246"/>
    </location>
</feature>
<keyword evidence="4 9" id="KW-0378">Hydrolase</keyword>
<name>A0AAW7XCU0_9GAMM</name>
<feature type="transmembrane region" description="Helical" evidence="7">
    <location>
        <begin position="197"/>
        <end position="216"/>
    </location>
</feature>
<comment type="subcellular location">
    <subcellularLocation>
        <location evidence="1">Membrane</location>
        <topology evidence="1">Multi-pass membrane protein</topology>
    </subcellularLocation>
</comment>
<dbReference type="InterPro" id="IPR022764">
    <property type="entry name" value="Peptidase_S54_rhomboid_dom"/>
</dbReference>
<dbReference type="EMBL" id="JAUOPB010000013">
    <property type="protein sequence ID" value="MDO6424189.1"/>
    <property type="molecule type" value="Genomic_DNA"/>
</dbReference>
<evidence type="ECO:0000256" key="1">
    <source>
        <dbReference type="ARBA" id="ARBA00004141"/>
    </source>
</evidence>
<dbReference type="AlphaFoldDB" id="A0AAW7XCU0"/>
<evidence type="ECO:0000256" key="2">
    <source>
        <dbReference type="ARBA" id="ARBA00009045"/>
    </source>
</evidence>
<dbReference type="RefSeq" id="WP_303493609.1">
    <property type="nucleotide sequence ID" value="NZ_JAUOPB010000013.1"/>
</dbReference>
<proteinExistence type="inferred from homology"/>
<keyword evidence="3 7" id="KW-0812">Transmembrane</keyword>
<dbReference type="GO" id="GO:0004252">
    <property type="term" value="F:serine-type endopeptidase activity"/>
    <property type="evidence" value="ECO:0007669"/>
    <property type="project" value="InterPro"/>
</dbReference>
<dbReference type="GO" id="GO:0006508">
    <property type="term" value="P:proteolysis"/>
    <property type="evidence" value="ECO:0007669"/>
    <property type="project" value="UniProtKB-KW"/>
</dbReference>
<evidence type="ECO:0000256" key="6">
    <source>
        <dbReference type="ARBA" id="ARBA00023136"/>
    </source>
</evidence>